<reference evidence="1" key="1">
    <citation type="journal article" date="2023" name="PLoS Negl. Trop. Dis.">
        <title>A genome sequence for Biomphalaria pfeifferi, the major vector snail for the human-infecting parasite Schistosoma mansoni.</title>
        <authorList>
            <person name="Bu L."/>
            <person name="Lu L."/>
            <person name="Laidemitt M.R."/>
            <person name="Zhang S.M."/>
            <person name="Mutuku M."/>
            <person name="Mkoji G."/>
            <person name="Steinauer M."/>
            <person name="Loker E.S."/>
        </authorList>
    </citation>
    <scope>NUCLEOTIDE SEQUENCE</scope>
    <source>
        <strain evidence="1">KasaAsao</strain>
    </source>
</reference>
<dbReference type="EMBL" id="JASAOG010000214">
    <property type="protein sequence ID" value="KAK0043537.1"/>
    <property type="molecule type" value="Genomic_DNA"/>
</dbReference>
<dbReference type="AlphaFoldDB" id="A0AAD8AXC6"/>
<evidence type="ECO:0000313" key="2">
    <source>
        <dbReference type="Proteomes" id="UP001233172"/>
    </source>
</evidence>
<evidence type="ECO:0000313" key="1">
    <source>
        <dbReference type="EMBL" id="KAK0043537.1"/>
    </source>
</evidence>
<reference evidence="1" key="2">
    <citation type="submission" date="2023-04" db="EMBL/GenBank/DDBJ databases">
        <authorList>
            <person name="Bu L."/>
            <person name="Lu L."/>
            <person name="Laidemitt M.R."/>
            <person name="Zhang S.M."/>
            <person name="Mutuku M."/>
            <person name="Mkoji G."/>
            <person name="Steinauer M."/>
            <person name="Loker E.S."/>
        </authorList>
    </citation>
    <scope>NUCLEOTIDE SEQUENCE</scope>
    <source>
        <strain evidence="1">KasaAsao</strain>
        <tissue evidence="1">Whole Snail</tissue>
    </source>
</reference>
<sequence>MLSSQQTMVVSSYQDGVGKLLGHETRKLLGHVTRKLLGNELWKQFVISYHSLAGAAGGEPWDSFRHCFGLS</sequence>
<accession>A0AAD8AXC6</accession>
<keyword evidence="2" id="KW-1185">Reference proteome</keyword>
<organism evidence="1 2">
    <name type="scientific">Biomphalaria pfeifferi</name>
    <name type="common">Bloodfluke planorb</name>
    <name type="synonym">Freshwater snail</name>
    <dbReference type="NCBI Taxonomy" id="112525"/>
    <lineage>
        <taxon>Eukaryota</taxon>
        <taxon>Metazoa</taxon>
        <taxon>Spiralia</taxon>
        <taxon>Lophotrochozoa</taxon>
        <taxon>Mollusca</taxon>
        <taxon>Gastropoda</taxon>
        <taxon>Heterobranchia</taxon>
        <taxon>Euthyneura</taxon>
        <taxon>Panpulmonata</taxon>
        <taxon>Hygrophila</taxon>
        <taxon>Lymnaeoidea</taxon>
        <taxon>Planorbidae</taxon>
        <taxon>Biomphalaria</taxon>
    </lineage>
</organism>
<gene>
    <name evidence="1" type="ORF">Bpfe_027003</name>
</gene>
<comment type="caution">
    <text evidence="1">The sequence shown here is derived from an EMBL/GenBank/DDBJ whole genome shotgun (WGS) entry which is preliminary data.</text>
</comment>
<dbReference type="Proteomes" id="UP001233172">
    <property type="component" value="Unassembled WGS sequence"/>
</dbReference>
<proteinExistence type="predicted"/>
<name>A0AAD8AXC6_BIOPF</name>
<protein>
    <submittedName>
        <fullName evidence="1">Uncharacterized protein</fullName>
    </submittedName>
</protein>